<dbReference type="CDD" id="cd08504">
    <property type="entry name" value="PBP2_OppA"/>
    <property type="match status" value="1"/>
</dbReference>
<organism evidence="7 8">
    <name type="scientific">Aliidongia dinghuensis</name>
    <dbReference type="NCBI Taxonomy" id="1867774"/>
    <lineage>
        <taxon>Bacteria</taxon>
        <taxon>Pseudomonadati</taxon>
        <taxon>Pseudomonadota</taxon>
        <taxon>Alphaproteobacteria</taxon>
        <taxon>Rhodospirillales</taxon>
        <taxon>Dongiaceae</taxon>
        <taxon>Aliidongia</taxon>
    </lineage>
</organism>
<protein>
    <submittedName>
        <fullName evidence="7">ABC transporter substrate-binding protein</fullName>
    </submittedName>
</protein>
<dbReference type="GO" id="GO:1904680">
    <property type="term" value="F:peptide transmembrane transporter activity"/>
    <property type="evidence" value="ECO:0007669"/>
    <property type="project" value="TreeGrafter"/>
</dbReference>
<dbReference type="Gene3D" id="3.90.76.10">
    <property type="entry name" value="Dipeptide-binding Protein, Domain 1"/>
    <property type="match status" value="1"/>
</dbReference>
<comment type="similarity">
    <text evidence="2">Belongs to the bacterial solute-binding protein 5 family.</text>
</comment>
<evidence type="ECO:0000256" key="1">
    <source>
        <dbReference type="ARBA" id="ARBA00004418"/>
    </source>
</evidence>
<accession>A0A8J3E3T7</accession>
<keyword evidence="8" id="KW-1185">Reference proteome</keyword>
<evidence type="ECO:0000256" key="2">
    <source>
        <dbReference type="ARBA" id="ARBA00005695"/>
    </source>
</evidence>
<dbReference type="PANTHER" id="PTHR30290:SF10">
    <property type="entry name" value="PERIPLASMIC OLIGOPEPTIDE-BINDING PROTEIN-RELATED"/>
    <property type="match status" value="1"/>
</dbReference>
<dbReference type="Pfam" id="PF00496">
    <property type="entry name" value="SBP_bac_5"/>
    <property type="match status" value="1"/>
</dbReference>
<feature type="chain" id="PRO_5035176829" evidence="5">
    <location>
        <begin position="26"/>
        <end position="529"/>
    </location>
</feature>
<gene>
    <name evidence="7" type="ORF">GCM10011611_13210</name>
</gene>
<dbReference type="InterPro" id="IPR030678">
    <property type="entry name" value="Peptide/Ni-bd"/>
</dbReference>
<dbReference type="PANTHER" id="PTHR30290">
    <property type="entry name" value="PERIPLASMIC BINDING COMPONENT OF ABC TRANSPORTER"/>
    <property type="match status" value="1"/>
</dbReference>
<proteinExistence type="inferred from homology"/>
<sequence>MNLAHRAGLMAGLLLLSLATASMGAAETVLRRPNSAEPESLDPQKITGLTEANIVGDLFEPLITLDADRRPVPGAAESWDVSADEKTWTFHLRPGAKWSDGTPLTAEDWVYSFRRLVDPATGAAKFDQIRSVVNAEGIASGREKDPAKLGIVAVDANTLRFTLKQPELILPLLISDHGADPIPHAAVEKWGTQWTRPGHMVSNGPYTLESWNPHDKIVLVKNPLFHDAAHVAIDRVEHYPVDDQLRGVKQYRAGELDWMVLPNKSQLAWAKKEAAAELHTGDALFLWYAFFNMKRGVLAEHKEIREALSLAVDRQTIVDKVDPRGQKPAYSMISSLMPNYTPQPYDWQTEPYADRLARAKLLMAKAGYTPEHPLKLTLSYTTNDDTRVYLLALAAMWKPIGVELALDNMEWQVYQTKIRQLDYEIGVLSEVPDFDDPTEFLIPYRSDAGLYNHCGYTNPALDALMDKAAAATEFGARRQALEAAERTVLGDYALVPLQFGVANYLVNPRLGGRRDNRPNPPSRYLSFKD</sequence>
<evidence type="ECO:0000313" key="8">
    <source>
        <dbReference type="Proteomes" id="UP000646365"/>
    </source>
</evidence>
<evidence type="ECO:0000256" key="5">
    <source>
        <dbReference type="SAM" id="SignalP"/>
    </source>
</evidence>
<evidence type="ECO:0000256" key="4">
    <source>
        <dbReference type="ARBA" id="ARBA00022729"/>
    </source>
</evidence>
<dbReference type="PIRSF" id="PIRSF002741">
    <property type="entry name" value="MppA"/>
    <property type="match status" value="1"/>
</dbReference>
<feature type="domain" description="Solute-binding protein family 5" evidence="6">
    <location>
        <begin position="71"/>
        <end position="449"/>
    </location>
</feature>
<comment type="subcellular location">
    <subcellularLocation>
        <location evidence="1">Periplasm</location>
    </subcellularLocation>
</comment>
<keyword evidence="3" id="KW-0813">Transport</keyword>
<dbReference type="FunFam" id="3.90.76.10:FF:000001">
    <property type="entry name" value="Oligopeptide ABC transporter substrate-binding protein"/>
    <property type="match status" value="1"/>
</dbReference>
<dbReference type="Proteomes" id="UP000646365">
    <property type="component" value="Unassembled WGS sequence"/>
</dbReference>
<dbReference type="GO" id="GO:0015833">
    <property type="term" value="P:peptide transport"/>
    <property type="evidence" value="ECO:0007669"/>
    <property type="project" value="TreeGrafter"/>
</dbReference>
<dbReference type="GO" id="GO:0043190">
    <property type="term" value="C:ATP-binding cassette (ABC) transporter complex"/>
    <property type="evidence" value="ECO:0007669"/>
    <property type="project" value="InterPro"/>
</dbReference>
<reference evidence="7" key="2">
    <citation type="submission" date="2020-09" db="EMBL/GenBank/DDBJ databases">
        <authorList>
            <person name="Sun Q."/>
            <person name="Zhou Y."/>
        </authorList>
    </citation>
    <scope>NUCLEOTIDE SEQUENCE</scope>
    <source>
        <strain evidence="7">CGMCC 1.15725</strain>
    </source>
</reference>
<evidence type="ECO:0000313" key="7">
    <source>
        <dbReference type="EMBL" id="GGF09069.1"/>
    </source>
</evidence>
<dbReference type="AlphaFoldDB" id="A0A8J3E3T7"/>
<dbReference type="Gene3D" id="3.10.105.10">
    <property type="entry name" value="Dipeptide-binding Protein, Domain 3"/>
    <property type="match status" value="1"/>
</dbReference>
<dbReference type="EMBL" id="BMJQ01000003">
    <property type="protein sequence ID" value="GGF09069.1"/>
    <property type="molecule type" value="Genomic_DNA"/>
</dbReference>
<comment type="caution">
    <text evidence="7">The sequence shown here is derived from an EMBL/GenBank/DDBJ whole genome shotgun (WGS) entry which is preliminary data.</text>
</comment>
<dbReference type="InterPro" id="IPR000914">
    <property type="entry name" value="SBP_5_dom"/>
</dbReference>
<reference evidence="7" key="1">
    <citation type="journal article" date="2014" name="Int. J. Syst. Evol. Microbiol.">
        <title>Complete genome sequence of Corynebacterium casei LMG S-19264T (=DSM 44701T), isolated from a smear-ripened cheese.</title>
        <authorList>
            <consortium name="US DOE Joint Genome Institute (JGI-PGF)"/>
            <person name="Walter F."/>
            <person name="Albersmeier A."/>
            <person name="Kalinowski J."/>
            <person name="Ruckert C."/>
        </authorList>
    </citation>
    <scope>NUCLEOTIDE SEQUENCE</scope>
    <source>
        <strain evidence="7">CGMCC 1.15725</strain>
    </source>
</reference>
<dbReference type="Gene3D" id="3.40.190.10">
    <property type="entry name" value="Periplasmic binding protein-like II"/>
    <property type="match status" value="1"/>
</dbReference>
<feature type="signal peptide" evidence="5">
    <location>
        <begin position="1"/>
        <end position="25"/>
    </location>
</feature>
<name>A0A8J3E3T7_9PROT</name>
<dbReference type="SUPFAM" id="SSF53850">
    <property type="entry name" value="Periplasmic binding protein-like II"/>
    <property type="match status" value="1"/>
</dbReference>
<dbReference type="GO" id="GO:0030288">
    <property type="term" value="C:outer membrane-bounded periplasmic space"/>
    <property type="evidence" value="ECO:0007669"/>
    <property type="project" value="UniProtKB-ARBA"/>
</dbReference>
<keyword evidence="4 5" id="KW-0732">Signal</keyword>
<evidence type="ECO:0000259" key="6">
    <source>
        <dbReference type="Pfam" id="PF00496"/>
    </source>
</evidence>
<dbReference type="InterPro" id="IPR039424">
    <property type="entry name" value="SBP_5"/>
</dbReference>
<evidence type="ECO:0000256" key="3">
    <source>
        <dbReference type="ARBA" id="ARBA00022448"/>
    </source>
</evidence>